<protein>
    <submittedName>
        <fullName evidence="3">Conserved domain protein</fullName>
    </submittedName>
</protein>
<feature type="region of interest" description="Disordered" evidence="1">
    <location>
        <begin position="155"/>
        <end position="178"/>
    </location>
</feature>
<dbReference type="RefSeq" id="WP_002850625.1">
    <property type="nucleotide sequence ID" value="NZ_ADKM02000091.1"/>
</dbReference>
<dbReference type="STRING" id="246199.CUS_7154"/>
<dbReference type="Proteomes" id="UP000004259">
    <property type="component" value="Unassembled WGS sequence"/>
</dbReference>
<accession>E9SDG8</accession>
<keyword evidence="2" id="KW-0812">Transmembrane</keyword>
<evidence type="ECO:0000313" key="4">
    <source>
        <dbReference type="Proteomes" id="UP000004259"/>
    </source>
</evidence>
<dbReference type="EMBL" id="ADKM02000091">
    <property type="protein sequence ID" value="EGC02641.1"/>
    <property type="molecule type" value="Genomic_DNA"/>
</dbReference>
<evidence type="ECO:0000313" key="3">
    <source>
        <dbReference type="EMBL" id="EGC02641.1"/>
    </source>
</evidence>
<reference evidence="3 4" key="1">
    <citation type="submission" date="2011-02" db="EMBL/GenBank/DDBJ databases">
        <authorList>
            <person name="Nelson K.E."/>
            <person name="Sutton G."/>
            <person name="Torralba M."/>
            <person name="Durkin S."/>
            <person name="Harkins D."/>
            <person name="Montgomery R."/>
            <person name="Ziemer C."/>
            <person name="Klaassens E."/>
            <person name="Ocuiv P."/>
            <person name="Morrison M."/>
        </authorList>
    </citation>
    <scope>NUCLEOTIDE SEQUENCE [LARGE SCALE GENOMIC DNA]</scope>
    <source>
        <strain evidence="3 4">8</strain>
    </source>
</reference>
<feature type="transmembrane region" description="Helical" evidence="2">
    <location>
        <begin position="25"/>
        <end position="50"/>
    </location>
</feature>
<keyword evidence="4" id="KW-1185">Reference proteome</keyword>
<evidence type="ECO:0000256" key="2">
    <source>
        <dbReference type="SAM" id="Phobius"/>
    </source>
</evidence>
<gene>
    <name evidence="3" type="ORF">CUS_7154</name>
</gene>
<dbReference type="OrthoDB" id="5792512at2"/>
<feature type="transmembrane region" description="Helical" evidence="2">
    <location>
        <begin position="62"/>
        <end position="85"/>
    </location>
</feature>
<evidence type="ECO:0000256" key="1">
    <source>
        <dbReference type="SAM" id="MobiDB-lite"/>
    </source>
</evidence>
<comment type="caution">
    <text evidence="3">The sequence shown here is derived from an EMBL/GenBank/DDBJ whole genome shotgun (WGS) entry which is preliminary data.</text>
</comment>
<keyword evidence="2" id="KW-0472">Membrane</keyword>
<organism evidence="3 4">
    <name type="scientific">Ruminococcus albus 8</name>
    <dbReference type="NCBI Taxonomy" id="246199"/>
    <lineage>
        <taxon>Bacteria</taxon>
        <taxon>Bacillati</taxon>
        <taxon>Bacillota</taxon>
        <taxon>Clostridia</taxon>
        <taxon>Eubacteriales</taxon>
        <taxon>Oscillospiraceae</taxon>
        <taxon>Ruminococcus</taxon>
    </lineage>
</organism>
<dbReference type="AlphaFoldDB" id="E9SDG8"/>
<name>E9SDG8_RUMAL</name>
<keyword evidence="2" id="KW-1133">Transmembrane helix</keyword>
<proteinExistence type="predicted"/>
<sequence>MFFDKPFWKKQLDSNEKLLWYGRPAVFFSHWGVPVWILMIPAVFFSAVIIGSHGLREPVMLLQLWGGLAGFWAVLSLPMMASGGLTRKFALTDKRLLEYDKGIIVTDLPLDKLMSVRLTDQACDPSPLDDMGVKETHNYLAMTLYEANRRFAESMGKDPESIPKPEMLPTDDDTPPEHREGYFNIVRAEFFSGRVIFLACNRYRRLFRLLDSTKKYLSADVDIQQ</sequence>